<keyword evidence="4" id="KW-1185">Reference proteome</keyword>
<dbReference type="GO" id="GO:0003723">
    <property type="term" value="F:RNA binding"/>
    <property type="evidence" value="ECO:0007669"/>
    <property type="project" value="UniProtKB-UniRule"/>
</dbReference>
<protein>
    <recommendedName>
        <fullName evidence="2">DRBM domain-containing protein</fullName>
    </recommendedName>
</protein>
<dbReference type="Proteomes" id="UP001201163">
    <property type="component" value="Unassembled WGS sequence"/>
</dbReference>
<name>A0AAD4LJB7_9AGAM</name>
<sequence>MGIASGLNDDILLSIFDYYRLDKENAWNVRLGWCKLTHVCQEWRYLIFESAFHLDLHILCTNGTPIVETLDHIPSLPIFVNYQFTNKTIREQDELGILHALRLRDRVRSIDLRLPSSILHKYLMLMEEPFPRLEHLSLSVTVDQIIITTLILPKTFLAPNLCHLILFGVGLPKRLRFLTSVVSIITLELRIIRASGYFSPRLLVARLQSLHQLEELSIGISIPIPRPSAERELLSKQGNPVTLPNLKILRFHGVSAYLECLVAQIRAPLLERLNIALFNQIAFTLPLLSHFVITERIKLESARVNFGPDAVTIIMDHRTERKGELLNDGNFVLRVTCKQLDWQIDCAAQVCGELRHALSSVESLALDFHERMMPTEWQNGGIDGTTWHELLRPFIGAKRLHTDGTLSEELSRALQVDEIGSDPGFLPDLRELASLFEGGHPYSSFDSFIQARRVAGPPVARSVCVKITSMRYIPDGRDPVRDLNNYLSGHPAGYLTPHLSFEMRQYGPNSQATHDAIAKFRGVEISRGKGLTIGSARRMAAVSALQHLETIYLELP</sequence>
<evidence type="ECO:0000256" key="1">
    <source>
        <dbReference type="PROSITE-ProRule" id="PRU00266"/>
    </source>
</evidence>
<dbReference type="AlphaFoldDB" id="A0AAD4LJB7"/>
<proteinExistence type="predicted"/>
<evidence type="ECO:0000313" key="4">
    <source>
        <dbReference type="Proteomes" id="UP001201163"/>
    </source>
</evidence>
<accession>A0AAD4LJB7</accession>
<dbReference type="EMBL" id="JAKELL010000027">
    <property type="protein sequence ID" value="KAH8991276.1"/>
    <property type="molecule type" value="Genomic_DNA"/>
</dbReference>
<keyword evidence="1" id="KW-0694">RNA-binding</keyword>
<organism evidence="3 4">
    <name type="scientific">Lactarius akahatsu</name>
    <dbReference type="NCBI Taxonomy" id="416441"/>
    <lineage>
        <taxon>Eukaryota</taxon>
        <taxon>Fungi</taxon>
        <taxon>Dikarya</taxon>
        <taxon>Basidiomycota</taxon>
        <taxon>Agaricomycotina</taxon>
        <taxon>Agaricomycetes</taxon>
        <taxon>Russulales</taxon>
        <taxon>Russulaceae</taxon>
        <taxon>Lactarius</taxon>
    </lineage>
</organism>
<feature type="domain" description="DRBM" evidence="2">
    <location>
        <begin position="478"/>
        <end position="550"/>
    </location>
</feature>
<dbReference type="PROSITE" id="PS50137">
    <property type="entry name" value="DS_RBD"/>
    <property type="match status" value="1"/>
</dbReference>
<gene>
    <name evidence="3" type="ORF">EDB92DRAFT_1946072</name>
</gene>
<evidence type="ECO:0000259" key="2">
    <source>
        <dbReference type="PROSITE" id="PS50137"/>
    </source>
</evidence>
<dbReference type="InterPro" id="IPR014720">
    <property type="entry name" value="dsRBD_dom"/>
</dbReference>
<comment type="caution">
    <text evidence="3">The sequence shown here is derived from an EMBL/GenBank/DDBJ whole genome shotgun (WGS) entry which is preliminary data.</text>
</comment>
<evidence type="ECO:0000313" key="3">
    <source>
        <dbReference type="EMBL" id="KAH8991276.1"/>
    </source>
</evidence>
<reference evidence="3" key="1">
    <citation type="submission" date="2022-01" db="EMBL/GenBank/DDBJ databases">
        <title>Comparative genomics reveals a dynamic genome evolution in the ectomycorrhizal milk-cap (Lactarius) mushrooms.</title>
        <authorList>
            <consortium name="DOE Joint Genome Institute"/>
            <person name="Lebreton A."/>
            <person name="Tang N."/>
            <person name="Kuo A."/>
            <person name="LaButti K."/>
            <person name="Drula E."/>
            <person name="Barry K."/>
            <person name="Clum A."/>
            <person name="Lipzen A."/>
            <person name="Mousain D."/>
            <person name="Ng V."/>
            <person name="Wang R."/>
            <person name="Wang X."/>
            <person name="Dai Y."/>
            <person name="Henrissat B."/>
            <person name="Grigoriev I.V."/>
            <person name="Guerin-Laguette A."/>
            <person name="Yu F."/>
            <person name="Martin F.M."/>
        </authorList>
    </citation>
    <scope>NUCLEOTIDE SEQUENCE</scope>
    <source>
        <strain evidence="3">QP</strain>
    </source>
</reference>